<dbReference type="AlphaFoldDB" id="A0AAU8ENA8"/>
<protein>
    <submittedName>
        <fullName evidence="2">Uncharacterized protein</fullName>
    </submittedName>
</protein>
<dbReference type="RefSeq" id="WP_353711040.1">
    <property type="nucleotide sequence ID" value="NZ_CP159279.1"/>
</dbReference>
<sequence>MSDTPADPEQNPTDQTEGGSPQGFPFDPNQDPPQEEPAVPHQDTPGPPTGPDGEPDEPALEDPQRPPSR</sequence>
<feature type="compositionally biased region" description="Polar residues" evidence="1">
    <location>
        <begin position="10"/>
        <end position="19"/>
    </location>
</feature>
<evidence type="ECO:0000256" key="1">
    <source>
        <dbReference type="SAM" id="MobiDB-lite"/>
    </source>
</evidence>
<proteinExistence type="predicted"/>
<accession>A0AAU8ENA8</accession>
<name>A0AAU8ENA8_9MICC</name>
<evidence type="ECO:0000313" key="2">
    <source>
        <dbReference type="EMBL" id="XCH10448.1"/>
    </source>
</evidence>
<organism evidence="2">
    <name type="scientific">Arthrobacter sp. K5</name>
    <dbReference type="NCBI Taxonomy" id="2839623"/>
    <lineage>
        <taxon>Bacteria</taxon>
        <taxon>Bacillati</taxon>
        <taxon>Actinomycetota</taxon>
        <taxon>Actinomycetes</taxon>
        <taxon>Micrococcales</taxon>
        <taxon>Micrococcaceae</taxon>
        <taxon>Arthrobacter</taxon>
    </lineage>
</organism>
<gene>
    <name evidence="2" type="ORF">ABRP34_16645</name>
</gene>
<feature type="region of interest" description="Disordered" evidence="1">
    <location>
        <begin position="1"/>
        <end position="69"/>
    </location>
</feature>
<reference evidence="2" key="1">
    <citation type="submission" date="2024-06" db="EMBL/GenBank/DDBJ databases">
        <title>Biodegradation of dimethachlon by Arthrobacter sp. K5: mechanistic insights and ecological implications.</title>
        <authorList>
            <person name="Hu S."/>
            <person name="Lu P."/>
        </authorList>
    </citation>
    <scope>NUCLEOTIDE SEQUENCE</scope>
    <source>
        <strain evidence="2">K5</strain>
    </source>
</reference>
<dbReference type="EMBL" id="CP159279">
    <property type="protein sequence ID" value="XCH10448.1"/>
    <property type="molecule type" value="Genomic_DNA"/>
</dbReference>